<accession>A0A7X0LTW2</accession>
<reference evidence="2 3" key="1">
    <citation type="submission" date="2020-08" db="EMBL/GenBank/DDBJ databases">
        <title>Genomic Encyclopedia of Type Strains, Phase IV (KMG-IV): sequencing the most valuable type-strain genomes for metagenomic binning, comparative biology and taxonomic classification.</title>
        <authorList>
            <person name="Goeker M."/>
        </authorList>
    </citation>
    <scope>NUCLEOTIDE SEQUENCE [LARGE SCALE GENOMIC DNA]</scope>
    <source>
        <strain evidence="2 3">DSM 40141</strain>
    </source>
</reference>
<dbReference type="EMBL" id="JACHEM010000029">
    <property type="protein sequence ID" value="MBB6439814.1"/>
    <property type="molecule type" value="Genomic_DNA"/>
</dbReference>
<protein>
    <submittedName>
        <fullName evidence="2">Uncharacterized protein</fullName>
    </submittedName>
</protein>
<keyword evidence="3" id="KW-1185">Reference proteome</keyword>
<dbReference type="AlphaFoldDB" id="A0A7X0LTW2"/>
<evidence type="ECO:0000256" key="1">
    <source>
        <dbReference type="SAM" id="MobiDB-lite"/>
    </source>
</evidence>
<dbReference type="RefSeq" id="WP_185036316.1">
    <property type="nucleotide sequence ID" value="NZ_BNBN01000025.1"/>
</dbReference>
<comment type="caution">
    <text evidence="2">The sequence shown here is derived from an EMBL/GenBank/DDBJ whole genome shotgun (WGS) entry which is preliminary data.</text>
</comment>
<feature type="region of interest" description="Disordered" evidence="1">
    <location>
        <begin position="29"/>
        <end position="57"/>
    </location>
</feature>
<evidence type="ECO:0000313" key="3">
    <source>
        <dbReference type="Proteomes" id="UP000540423"/>
    </source>
</evidence>
<gene>
    <name evidence="2" type="ORF">HNQ79_006326</name>
</gene>
<proteinExistence type="predicted"/>
<organism evidence="2 3">
    <name type="scientific">Streptomyces candidus</name>
    <dbReference type="NCBI Taxonomy" id="67283"/>
    <lineage>
        <taxon>Bacteria</taxon>
        <taxon>Bacillati</taxon>
        <taxon>Actinomycetota</taxon>
        <taxon>Actinomycetes</taxon>
        <taxon>Kitasatosporales</taxon>
        <taxon>Streptomycetaceae</taxon>
        <taxon>Streptomyces</taxon>
    </lineage>
</organism>
<sequence length="88" mass="8852">MGSYRSSISACGGTPYVIVGGPSAEPDIIIGPGRRCTTPDGREYATTRGTGTWSAPGPESPVMVNGLYAVEAGTPARLLATLPALAGT</sequence>
<name>A0A7X0LTW2_9ACTN</name>
<dbReference type="Proteomes" id="UP000540423">
    <property type="component" value="Unassembled WGS sequence"/>
</dbReference>
<evidence type="ECO:0000313" key="2">
    <source>
        <dbReference type="EMBL" id="MBB6439814.1"/>
    </source>
</evidence>